<dbReference type="InterPro" id="IPR009057">
    <property type="entry name" value="Homeodomain-like_sf"/>
</dbReference>
<dbReference type="SUPFAM" id="SSF46689">
    <property type="entry name" value="Homeodomain-like"/>
    <property type="match status" value="1"/>
</dbReference>
<dbReference type="RefSeq" id="WP_003635302.1">
    <property type="nucleotide sequence ID" value="NZ_AZDF01000009.1"/>
</dbReference>
<gene>
    <name evidence="4" type="ORF">HMPREF0519_0429</name>
</gene>
<accession>C0XGR8</accession>
<dbReference type="Proteomes" id="UP000003752">
    <property type="component" value="Unassembled WGS sequence"/>
</dbReference>
<keyword evidence="5" id="KW-1185">Reference proteome</keyword>
<dbReference type="AlphaFoldDB" id="C0XGR8"/>
<comment type="caution">
    <text evidence="4">The sequence shown here is derived from an EMBL/GenBank/DDBJ whole genome shotgun (WGS) entry which is preliminary data.</text>
</comment>
<proteinExistence type="predicted"/>
<keyword evidence="1" id="KW-0175">Coiled coil</keyword>
<dbReference type="PATRIC" id="fig|1423757.3.peg.2650"/>
<evidence type="ECO:0000259" key="3">
    <source>
        <dbReference type="Pfam" id="PF06056"/>
    </source>
</evidence>
<reference evidence="4 5" key="1">
    <citation type="submission" date="2009-01" db="EMBL/GenBank/DDBJ databases">
        <authorList>
            <person name="Qin X."/>
            <person name="Bachman B."/>
            <person name="Battles P."/>
            <person name="Bell A."/>
            <person name="Bess C."/>
            <person name="Bickham C."/>
            <person name="Chaboub L."/>
            <person name="Chen D."/>
            <person name="Coyle M."/>
            <person name="Deiros D.R."/>
            <person name="Dinh H."/>
            <person name="Forbes L."/>
            <person name="Fowler G."/>
            <person name="Francisco L."/>
            <person name="Fu Q."/>
            <person name="Gubbala S."/>
            <person name="Hale W."/>
            <person name="Han Y."/>
            <person name="Hemphill L."/>
            <person name="Highlander S.K."/>
            <person name="Hirani K."/>
            <person name="Hogues M."/>
            <person name="Jackson L."/>
            <person name="Jakkamsetti A."/>
            <person name="Javaid M."/>
            <person name="Jiang H."/>
            <person name="Korchina V."/>
            <person name="Kovar C."/>
            <person name="Lara F."/>
            <person name="Lee S."/>
            <person name="Mata R."/>
            <person name="Mathew T."/>
            <person name="Moen C."/>
            <person name="Morales K."/>
            <person name="Munidasa M."/>
            <person name="Nazareth L."/>
            <person name="Ngo R."/>
            <person name="Nguyen L."/>
            <person name="Okwuonu G."/>
            <person name="Ongeri F."/>
            <person name="Patil S."/>
            <person name="Petrosino J."/>
            <person name="Pham C."/>
            <person name="Pham P."/>
            <person name="Pu L.-L."/>
            <person name="Puazo M."/>
            <person name="Raj R."/>
            <person name="Reid J."/>
            <person name="Rouhana J."/>
            <person name="Saada N."/>
            <person name="Shang Y."/>
            <person name="Simmons D."/>
            <person name="Thornton R."/>
            <person name="Warren J."/>
            <person name="Weissenberger G."/>
            <person name="Zhang J."/>
            <person name="Zhang L."/>
            <person name="Zhou C."/>
            <person name="Zhu D."/>
            <person name="Muzny D."/>
            <person name="Worley K."/>
            <person name="Gibbs R."/>
        </authorList>
    </citation>
    <scope>NUCLEOTIDE SEQUENCE [LARGE SCALE GENOMIC DNA]</scope>
    <source>
        <strain evidence="5">ATCC 8290 / DSM 20176 / CCUG 30140 / JCM 1155 / KCTC 3500 / NBRC 15886 / NCIMB 8040 / NRRL B-1843 / 9</strain>
    </source>
</reference>
<dbReference type="Pfam" id="PF06056">
    <property type="entry name" value="Terminase_5"/>
    <property type="match status" value="1"/>
</dbReference>
<evidence type="ECO:0000313" key="4">
    <source>
        <dbReference type="EMBL" id="EEI25480.1"/>
    </source>
</evidence>
<dbReference type="InterPro" id="IPR010332">
    <property type="entry name" value="ATPase_terminase-su_N"/>
</dbReference>
<feature type="coiled-coil region" evidence="1">
    <location>
        <begin position="187"/>
        <end position="214"/>
    </location>
</feature>
<feature type="region of interest" description="Disordered" evidence="2">
    <location>
        <begin position="42"/>
        <end position="73"/>
    </location>
</feature>
<organism evidence="4 5">
    <name type="scientific">Lentilactobacillus hilgardii (strain ATCC 8290 / DSM 20176 / CCUG 30140 / JCM 1155 / KCTC 3500 / NBRC 15886 / NCIMB 8040 / NRRL B-1843 / 9)</name>
    <dbReference type="NCBI Taxonomy" id="1423757"/>
    <lineage>
        <taxon>Bacteria</taxon>
        <taxon>Bacillati</taxon>
        <taxon>Bacillota</taxon>
        <taxon>Bacilli</taxon>
        <taxon>Lactobacillales</taxon>
        <taxon>Lactobacillaceae</taxon>
        <taxon>Lentilactobacillus</taxon>
    </lineage>
</organism>
<feature type="domain" description="Terminase ATPase subunit N-terminal" evidence="3">
    <location>
        <begin position="4"/>
        <end position="58"/>
    </location>
</feature>
<evidence type="ECO:0000256" key="1">
    <source>
        <dbReference type="SAM" id="Coils"/>
    </source>
</evidence>
<dbReference type="Gene3D" id="1.10.10.60">
    <property type="entry name" value="Homeodomain-like"/>
    <property type="match status" value="1"/>
</dbReference>
<evidence type="ECO:0000256" key="2">
    <source>
        <dbReference type="SAM" id="MobiDB-lite"/>
    </source>
</evidence>
<name>C0XGR8_LENH9</name>
<evidence type="ECO:0000313" key="5">
    <source>
        <dbReference type="Proteomes" id="UP000003752"/>
    </source>
</evidence>
<dbReference type="HOGENOM" id="CLU_1179326_0_0_9"/>
<sequence>MSNREQAEKDYLSGMKYKDIADKYQVSLNTVKSWKKRYGWQRTPTKKGARKAEKRVCTKSKKVAPKNKGSSGDLNPQQEAFAWLVGGQKMPLYRAYLEAYKVMGPSVASAMRESSRLNKNKKVHERIVEISQETARKYHWSLERVIDSYTFLHDESKTDIVTHGIRKATADAMLQSLEDITDVLGLKQSSKAQIRKATAEAKIAEAKAKEIQKVNQHDDSTLIVNDLEDTDNGG</sequence>
<protein>
    <submittedName>
        <fullName evidence="4">Putative ATPase subunit of terminase (GpP-like)</fullName>
    </submittedName>
</protein>
<dbReference type="EMBL" id="ACGP01000088">
    <property type="protein sequence ID" value="EEI25480.1"/>
    <property type="molecule type" value="Genomic_DNA"/>
</dbReference>